<comment type="caution">
    <text evidence="2">Lacks conserved residue(s) required for the propagation of feature annotation.</text>
</comment>
<dbReference type="CDD" id="cd00041">
    <property type="entry name" value="CUB"/>
    <property type="match status" value="1"/>
</dbReference>
<organism evidence="5 6">
    <name type="scientific">Diploscapter pachys</name>
    <dbReference type="NCBI Taxonomy" id="2018661"/>
    <lineage>
        <taxon>Eukaryota</taxon>
        <taxon>Metazoa</taxon>
        <taxon>Ecdysozoa</taxon>
        <taxon>Nematoda</taxon>
        <taxon>Chromadorea</taxon>
        <taxon>Rhabditida</taxon>
        <taxon>Rhabditina</taxon>
        <taxon>Rhabditomorpha</taxon>
        <taxon>Rhabditoidea</taxon>
        <taxon>Rhabditidae</taxon>
        <taxon>Diploscapter</taxon>
    </lineage>
</organism>
<gene>
    <name evidence="5" type="ORF">WR25_19749</name>
</gene>
<accession>A0A2A2LQ62</accession>
<dbReference type="InterPro" id="IPR002921">
    <property type="entry name" value="Fungal_lipase-type"/>
</dbReference>
<name>A0A2A2LQ62_9BILA</name>
<dbReference type="PANTHER" id="PTHR45908:SF5">
    <property type="entry name" value="FUNGAL LIPASE-LIKE DOMAIN-CONTAINING PROTEIN"/>
    <property type="match status" value="1"/>
</dbReference>
<keyword evidence="6" id="KW-1185">Reference proteome</keyword>
<proteinExistence type="predicted"/>
<evidence type="ECO:0000256" key="3">
    <source>
        <dbReference type="SAM" id="Phobius"/>
    </source>
</evidence>
<evidence type="ECO:0000256" key="2">
    <source>
        <dbReference type="PROSITE-ProRule" id="PRU00059"/>
    </source>
</evidence>
<dbReference type="Gene3D" id="3.40.50.1820">
    <property type="entry name" value="alpha/beta hydrolase"/>
    <property type="match status" value="3"/>
</dbReference>
<dbReference type="Gene3D" id="2.60.120.290">
    <property type="entry name" value="Spermadhesin, CUB domain"/>
    <property type="match status" value="1"/>
</dbReference>
<dbReference type="SMART" id="SM00042">
    <property type="entry name" value="CUB"/>
    <property type="match status" value="1"/>
</dbReference>
<dbReference type="STRING" id="2018661.A0A2A2LQ62"/>
<dbReference type="GO" id="GO:0006629">
    <property type="term" value="P:lipid metabolic process"/>
    <property type="evidence" value="ECO:0007669"/>
    <property type="project" value="InterPro"/>
</dbReference>
<dbReference type="Proteomes" id="UP000218231">
    <property type="component" value="Unassembled WGS sequence"/>
</dbReference>
<dbReference type="OrthoDB" id="438440at2759"/>
<evidence type="ECO:0000313" key="5">
    <source>
        <dbReference type="EMBL" id="PAV88175.1"/>
    </source>
</evidence>
<dbReference type="EMBL" id="LIAE01006532">
    <property type="protein sequence ID" value="PAV88175.1"/>
    <property type="molecule type" value="Genomic_DNA"/>
</dbReference>
<dbReference type="CDD" id="cd00519">
    <property type="entry name" value="Lipase_3"/>
    <property type="match status" value="2"/>
</dbReference>
<keyword evidence="3" id="KW-0812">Transmembrane</keyword>
<evidence type="ECO:0000256" key="1">
    <source>
        <dbReference type="ARBA" id="ARBA00023157"/>
    </source>
</evidence>
<dbReference type="InterPro" id="IPR029058">
    <property type="entry name" value="AB_hydrolase_fold"/>
</dbReference>
<dbReference type="SUPFAM" id="SSF49854">
    <property type="entry name" value="Spermadhesin, CUB domain"/>
    <property type="match status" value="1"/>
</dbReference>
<dbReference type="SUPFAM" id="SSF53474">
    <property type="entry name" value="alpha/beta-Hydrolases"/>
    <property type="match status" value="2"/>
</dbReference>
<keyword evidence="3" id="KW-0472">Membrane</keyword>
<evidence type="ECO:0000259" key="4">
    <source>
        <dbReference type="PROSITE" id="PS01180"/>
    </source>
</evidence>
<evidence type="ECO:0000313" key="6">
    <source>
        <dbReference type="Proteomes" id="UP000218231"/>
    </source>
</evidence>
<dbReference type="PROSITE" id="PS01180">
    <property type="entry name" value="CUB"/>
    <property type="match status" value="1"/>
</dbReference>
<reference evidence="5 6" key="1">
    <citation type="journal article" date="2017" name="Curr. Biol.">
        <title>Genome architecture and evolution of a unichromosomal asexual nematode.</title>
        <authorList>
            <person name="Fradin H."/>
            <person name="Zegar C."/>
            <person name="Gutwein M."/>
            <person name="Lucas J."/>
            <person name="Kovtun M."/>
            <person name="Corcoran D."/>
            <person name="Baugh L.R."/>
            <person name="Kiontke K."/>
            <person name="Gunsalus K."/>
            <person name="Fitch D.H."/>
            <person name="Piano F."/>
        </authorList>
    </citation>
    <scope>NUCLEOTIDE SEQUENCE [LARGE SCALE GENOMIC DNA]</scope>
    <source>
        <strain evidence="5">PF1309</strain>
    </source>
</reference>
<dbReference type="Pfam" id="PF00431">
    <property type="entry name" value="CUB"/>
    <property type="match status" value="1"/>
</dbReference>
<comment type="caution">
    <text evidence="5">The sequence shown here is derived from an EMBL/GenBank/DDBJ whole genome shotgun (WGS) entry which is preliminary data.</text>
</comment>
<dbReference type="PANTHER" id="PTHR45908">
    <property type="entry name" value="PROTEIN CBG11750-RELATED"/>
    <property type="match status" value="1"/>
</dbReference>
<dbReference type="Pfam" id="PF01764">
    <property type="entry name" value="Lipase_3"/>
    <property type="match status" value="2"/>
</dbReference>
<protein>
    <recommendedName>
        <fullName evidence="4">CUB domain-containing protein</fullName>
    </recommendedName>
</protein>
<keyword evidence="1" id="KW-1015">Disulfide bond</keyword>
<dbReference type="InterPro" id="IPR000859">
    <property type="entry name" value="CUB_dom"/>
</dbReference>
<keyword evidence="3" id="KW-1133">Transmembrane helix</keyword>
<feature type="transmembrane region" description="Helical" evidence="3">
    <location>
        <begin position="818"/>
        <end position="840"/>
    </location>
</feature>
<dbReference type="InterPro" id="IPR035914">
    <property type="entry name" value="Sperma_CUB_dom_sf"/>
</dbReference>
<sequence>MGKQTLYDENEARVLVNLAAAAYGDQHQACLNKSFPAHENRAILDTQKEDCDSLGNTCEGYVVLSPIAKELIIVFRGTKTKAQLLLEGWDSLQPGADFFGMGNVNRYFLNAHLVLWPEIEQILTDTKYKDHRVTFTGHSLGGALASLAAARTAKQGYRPGNMIKIVTFGQPRVGSLEYARNFDNMIYYSFRVVFRRDIVPHLPACLKNNTNGLDDGTAKPCDTADLNHAYHHGTEIWYPDDMSHGANYIECTGLPKNEDMKCSDRIKFFPDQSNSYIWDHRHYFQVRVPEYGKAGCDEKLPEGKPGFFEKALCFISKSPDCEEHTLTRSVDIPVFPFKLTINYEYMIISALYDMQTMGRIILKCIPLFLTLNLVYALPKAGQKTLYDEDEAKMLLNMAAASYGKQHIACVQRTYPRDQKRVILGVHREDCDWLSNTCVAFVVHSPVLKELIVVFRGTKTPKQLLIEGWKSLEPGIDFFDMGNVNQYFLNAHLKLWPGIEKMVSNEKRGASSISGSEDCSARKSDQVKVVTFGQPRVGSLQFSRKFDEIVPNCFRIVFRRDLVPHLPTCKMIEPERPGEGTSKPCDADDIHAFYHHGVEIWYPDSMDNGSKFVECTGLPHHEDFNCSDQIKFFIDQSDSYLWDHRHYFGKMISGFGKTGCNEAMPEGEDGFFQKALNIDSRCECLNRIILLHDENDYRLLSSPDYPRFYCANLDCVWRIVAPTSKDRVYFFTDNLDLREDKDFLIFYDHELLVDTTDDNVTEAYRCTGDDACEFGSSSQYLTVRFTTAPGSSEKFGFQGSISSQDRLIGKVKSFAKHNWALLILIGIVLIGVIFSAICCVIQRATRKAEPIETREKLLQ</sequence>
<feature type="domain" description="CUB" evidence="4">
    <location>
        <begin position="683"/>
        <end position="803"/>
    </location>
</feature>
<dbReference type="AlphaFoldDB" id="A0A2A2LQ62"/>